<keyword evidence="2" id="KW-0732">Signal</keyword>
<organism evidence="3 4">
    <name type="scientific">Campylobacter hyointestinalis subsp. hyointestinalis</name>
    <dbReference type="NCBI Taxonomy" id="91352"/>
    <lineage>
        <taxon>Bacteria</taxon>
        <taxon>Pseudomonadati</taxon>
        <taxon>Campylobacterota</taxon>
        <taxon>Epsilonproteobacteria</taxon>
        <taxon>Campylobacterales</taxon>
        <taxon>Campylobacteraceae</taxon>
        <taxon>Campylobacter</taxon>
    </lineage>
</organism>
<protein>
    <submittedName>
        <fullName evidence="3">TraC protein</fullName>
    </submittedName>
</protein>
<proteinExistence type="predicted"/>
<evidence type="ECO:0000256" key="2">
    <source>
        <dbReference type="SAM" id="SignalP"/>
    </source>
</evidence>
<dbReference type="AlphaFoldDB" id="A0A9W5AQT4"/>
<keyword evidence="1" id="KW-0472">Membrane</keyword>
<keyword evidence="1" id="KW-0812">Transmembrane</keyword>
<comment type="caution">
    <text evidence="3">The sequence shown here is derived from an EMBL/GenBank/DDBJ whole genome shotgun (WGS) entry which is preliminary data.</text>
</comment>
<dbReference type="InterPro" id="IPR007039">
    <property type="entry name" value="TrbC/VirB2"/>
</dbReference>
<feature type="chain" id="PRO_5040904139" evidence="2">
    <location>
        <begin position="20"/>
        <end position="88"/>
    </location>
</feature>
<accession>A0A9W5AQT4</accession>
<evidence type="ECO:0000256" key="1">
    <source>
        <dbReference type="SAM" id="Phobius"/>
    </source>
</evidence>
<evidence type="ECO:0000313" key="3">
    <source>
        <dbReference type="EMBL" id="CUU79174.1"/>
    </source>
</evidence>
<reference evidence="3 4" key="1">
    <citation type="submission" date="2015-11" db="EMBL/GenBank/DDBJ databases">
        <authorList>
            <consortium name="Pathogen Informatics"/>
        </authorList>
    </citation>
    <scope>NUCLEOTIDE SEQUENCE [LARGE SCALE GENOMIC DNA]</scope>
    <source>
        <strain evidence="3 4">006A-0191</strain>
    </source>
</reference>
<keyword evidence="1" id="KW-1133">Transmembrane helix</keyword>
<feature type="signal peptide" evidence="2">
    <location>
        <begin position="1"/>
        <end position="19"/>
    </location>
</feature>
<dbReference type="EMBL" id="FAUW01000002">
    <property type="protein sequence ID" value="CUU79174.1"/>
    <property type="molecule type" value="Genomic_DNA"/>
</dbReference>
<sequence length="88" mass="8996">MKKSFFLLGVIFISSFAFAAGGIDKVNTLAENIQTALLVAGVAILSIAIIIAGYKVMFMGSGFREVAPTLVGGVLVGSATAIAGFILN</sequence>
<evidence type="ECO:0000313" key="4">
    <source>
        <dbReference type="Proteomes" id="UP000052257"/>
    </source>
</evidence>
<dbReference type="RefSeq" id="WP_059431081.1">
    <property type="nucleotide sequence ID" value="NZ_FAUW01000002.1"/>
</dbReference>
<dbReference type="Proteomes" id="UP000052257">
    <property type="component" value="Unassembled WGS sequence"/>
</dbReference>
<dbReference type="Pfam" id="PF04956">
    <property type="entry name" value="TrbC"/>
    <property type="match status" value="1"/>
</dbReference>
<feature type="transmembrane region" description="Helical" evidence="1">
    <location>
        <begin position="35"/>
        <end position="54"/>
    </location>
</feature>
<feature type="transmembrane region" description="Helical" evidence="1">
    <location>
        <begin position="66"/>
        <end position="87"/>
    </location>
</feature>
<name>A0A9W5AQT4_CAMHY</name>
<gene>
    <name evidence="3" type="ORF">ERS739220_01046</name>
</gene>